<dbReference type="Proteomes" id="UP000053611">
    <property type="component" value="Unassembled WGS sequence"/>
</dbReference>
<dbReference type="GeneID" id="28979990"/>
<name>A0A0J0XK01_9TREE</name>
<dbReference type="RefSeq" id="XP_018277899.1">
    <property type="nucleotide sequence ID" value="XM_018419387.1"/>
</dbReference>
<dbReference type="EMBL" id="KQ087218">
    <property type="protein sequence ID" value="KLT41408.1"/>
    <property type="molecule type" value="Genomic_DNA"/>
</dbReference>
<dbReference type="AlphaFoldDB" id="A0A0J0XK01"/>
<evidence type="ECO:0000313" key="2">
    <source>
        <dbReference type="Proteomes" id="UP000053611"/>
    </source>
</evidence>
<protein>
    <submittedName>
        <fullName evidence="1">Uncharacterized protein</fullName>
    </submittedName>
</protein>
<evidence type="ECO:0000313" key="1">
    <source>
        <dbReference type="EMBL" id="KLT41408.1"/>
    </source>
</evidence>
<accession>A0A0J0XK01</accession>
<proteinExistence type="predicted"/>
<keyword evidence="2" id="KW-1185">Reference proteome</keyword>
<organism evidence="1 2">
    <name type="scientific">Cutaneotrichosporon oleaginosum</name>
    <dbReference type="NCBI Taxonomy" id="879819"/>
    <lineage>
        <taxon>Eukaryota</taxon>
        <taxon>Fungi</taxon>
        <taxon>Dikarya</taxon>
        <taxon>Basidiomycota</taxon>
        <taxon>Agaricomycotina</taxon>
        <taxon>Tremellomycetes</taxon>
        <taxon>Trichosporonales</taxon>
        <taxon>Trichosporonaceae</taxon>
        <taxon>Cutaneotrichosporon</taxon>
    </lineage>
</organism>
<sequence length="162" mass="17863">MFAPQPITLHTSSHRRTPAFSGRPSGVARISRIASPPIPLSLVYMSVRAALVRGSVDSEVGHVFIGLSVALHSVCTVCMCLGGVYRVAWDERHSHGVSATIMGERHSQSLDEALRGDFASNNGLHSVLMGWWRVGRLRSGAVGTKGVGMWLRCRWARWEWER</sequence>
<gene>
    <name evidence="1" type="ORF">CC85DRAFT_120719</name>
</gene>
<reference evidence="1 2" key="1">
    <citation type="submission" date="2015-03" db="EMBL/GenBank/DDBJ databases">
        <title>Genomics and transcriptomics of the oil-accumulating basidiomycete yeast T. oleaginosus allow insights into substrate utilization and the diverse evolutionary trajectories of mating systems in fungi.</title>
        <authorList>
            <consortium name="DOE Joint Genome Institute"/>
            <person name="Kourist R."/>
            <person name="Kracht O."/>
            <person name="Bracharz F."/>
            <person name="Lipzen A."/>
            <person name="Nolan M."/>
            <person name="Ohm R."/>
            <person name="Grigoriev I."/>
            <person name="Sun S."/>
            <person name="Heitman J."/>
            <person name="Bruck T."/>
            <person name="Nowrousian M."/>
        </authorList>
    </citation>
    <scope>NUCLEOTIDE SEQUENCE [LARGE SCALE GENOMIC DNA]</scope>
    <source>
        <strain evidence="1 2">IBC0246</strain>
    </source>
</reference>